<reference evidence="2" key="1">
    <citation type="journal article" date="2023" name="G3 (Bethesda)">
        <title>A reference genome for the long-term kleptoplast-retaining sea slug Elysia crispata morphotype clarki.</title>
        <authorList>
            <person name="Eastman K.E."/>
            <person name="Pendleton A.L."/>
            <person name="Shaikh M.A."/>
            <person name="Suttiyut T."/>
            <person name="Ogas R."/>
            <person name="Tomko P."/>
            <person name="Gavelis G."/>
            <person name="Widhalm J.R."/>
            <person name="Wisecaver J.H."/>
        </authorList>
    </citation>
    <scope>NUCLEOTIDE SEQUENCE</scope>
    <source>
        <strain evidence="2">ECLA1</strain>
    </source>
</reference>
<accession>A0AAE1CRH8</accession>
<keyword evidence="1" id="KW-0812">Transmembrane</keyword>
<evidence type="ECO:0000256" key="1">
    <source>
        <dbReference type="SAM" id="Phobius"/>
    </source>
</evidence>
<evidence type="ECO:0000313" key="3">
    <source>
        <dbReference type="Proteomes" id="UP001283361"/>
    </source>
</evidence>
<comment type="caution">
    <text evidence="2">The sequence shown here is derived from an EMBL/GenBank/DDBJ whole genome shotgun (WGS) entry which is preliminary data.</text>
</comment>
<name>A0AAE1CRH8_9GAST</name>
<feature type="transmembrane region" description="Helical" evidence="1">
    <location>
        <begin position="37"/>
        <end position="56"/>
    </location>
</feature>
<keyword evidence="3" id="KW-1185">Reference proteome</keyword>
<keyword evidence="1" id="KW-1133">Transmembrane helix</keyword>
<protein>
    <submittedName>
        <fullName evidence="2">Uncharacterized protein</fullName>
    </submittedName>
</protein>
<evidence type="ECO:0000313" key="2">
    <source>
        <dbReference type="EMBL" id="KAK3730410.1"/>
    </source>
</evidence>
<feature type="transmembrane region" description="Helical" evidence="1">
    <location>
        <begin position="12"/>
        <end position="31"/>
    </location>
</feature>
<dbReference type="EMBL" id="JAWDGP010007081">
    <property type="protein sequence ID" value="KAK3730410.1"/>
    <property type="molecule type" value="Genomic_DNA"/>
</dbReference>
<proteinExistence type="predicted"/>
<sequence length="169" mass="19027">MFQSNAFTENLQLPYVSVFVIWLLLKSIPFFGNEGTIFFDALIYTGSITIFWPTYLQLSLSSNVILNAFGRCLSSLAIWKPEADGMEDPSSWCLLSRNATGLFLIKELKAFGNEKRDADRDDNSTQDVCILQRVSPLSVLWETSVNNQHRLSSSFLCSPGSSRVKDAKR</sequence>
<keyword evidence="1" id="KW-0472">Membrane</keyword>
<gene>
    <name evidence="2" type="ORF">RRG08_034733</name>
</gene>
<dbReference type="AlphaFoldDB" id="A0AAE1CRH8"/>
<organism evidence="2 3">
    <name type="scientific">Elysia crispata</name>
    <name type="common">lettuce slug</name>
    <dbReference type="NCBI Taxonomy" id="231223"/>
    <lineage>
        <taxon>Eukaryota</taxon>
        <taxon>Metazoa</taxon>
        <taxon>Spiralia</taxon>
        <taxon>Lophotrochozoa</taxon>
        <taxon>Mollusca</taxon>
        <taxon>Gastropoda</taxon>
        <taxon>Heterobranchia</taxon>
        <taxon>Euthyneura</taxon>
        <taxon>Panpulmonata</taxon>
        <taxon>Sacoglossa</taxon>
        <taxon>Placobranchoidea</taxon>
        <taxon>Plakobranchidae</taxon>
        <taxon>Elysia</taxon>
    </lineage>
</organism>
<dbReference type="Proteomes" id="UP001283361">
    <property type="component" value="Unassembled WGS sequence"/>
</dbReference>